<reference evidence="3" key="1">
    <citation type="submission" date="2021-11" db="EMBL/GenBank/DDBJ databases">
        <authorList>
            <person name="Schell T."/>
        </authorList>
    </citation>
    <scope>NUCLEOTIDE SEQUENCE</scope>
    <source>
        <strain evidence="3">M5</strain>
    </source>
</reference>
<gene>
    <name evidence="3" type="ORF">DGAL_LOCUS8654</name>
</gene>
<organism evidence="3 4">
    <name type="scientific">Daphnia galeata</name>
    <dbReference type="NCBI Taxonomy" id="27404"/>
    <lineage>
        <taxon>Eukaryota</taxon>
        <taxon>Metazoa</taxon>
        <taxon>Ecdysozoa</taxon>
        <taxon>Arthropoda</taxon>
        <taxon>Crustacea</taxon>
        <taxon>Branchiopoda</taxon>
        <taxon>Diplostraca</taxon>
        <taxon>Cladocera</taxon>
        <taxon>Anomopoda</taxon>
        <taxon>Daphniidae</taxon>
        <taxon>Daphnia</taxon>
    </lineage>
</organism>
<feature type="compositionally biased region" description="Acidic residues" evidence="2">
    <location>
        <begin position="158"/>
        <end position="170"/>
    </location>
</feature>
<evidence type="ECO:0000313" key="3">
    <source>
        <dbReference type="EMBL" id="CAH0105598.1"/>
    </source>
</evidence>
<evidence type="ECO:0000256" key="1">
    <source>
        <dbReference type="SAM" id="Coils"/>
    </source>
</evidence>
<proteinExistence type="predicted"/>
<accession>A0A8J2RSU6</accession>
<dbReference type="EMBL" id="CAKKLH010000190">
    <property type="protein sequence ID" value="CAH0105598.1"/>
    <property type="molecule type" value="Genomic_DNA"/>
</dbReference>
<evidence type="ECO:0000256" key="2">
    <source>
        <dbReference type="SAM" id="MobiDB-lite"/>
    </source>
</evidence>
<feature type="region of interest" description="Disordered" evidence="2">
    <location>
        <begin position="148"/>
        <end position="191"/>
    </location>
</feature>
<sequence length="495" mass="56288">MDLIVGYLSADATIKGICLEDYQNKEEYFFTAFMKLASSAFNDLLKQNNRTKEENQILTHENQREKELCTYLTNELATLKTKQKKENTNCRKCITYEEDRFEFEQRYMKMEKQLKKCAFIINSSLDGDNKVLGRVREIVSQSVTVSNNSQDCNKASSIEEEPELCEDDSESILAPSSPEGNDMETQHFGGPGEDAIFCIPETVPFDHPQLKSNTQKFFKVQDNAPSPIKYNKPSMKKYGSPAKSKRATPQKESQEDSISLLDESIYSPPILTDFSFPSRSSALLLPANPPTKEFCLPLKTEDLRPSVSKTSHSENIHPQEMFKKTGHRPLMEQQTPTSKRSKMLKQTKLTLTRLPSDAVPATANGVKTRMPTKTVKISPPYEIYFLAQTNLSSQSPLLPFRENQEPKRRRGGKSPEDWPCKDCYQLFLEAVAAKKIDIRKMPVSMNFCALHINRYTYYLNTPPNFWDCGIGKPPRNGHLHPLDASAANDDVDDDF</sequence>
<dbReference type="Proteomes" id="UP000789390">
    <property type="component" value="Unassembled WGS sequence"/>
</dbReference>
<feature type="region of interest" description="Disordered" evidence="2">
    <location>
        <begin position="221"/>
        <end position="258"/>
    </location>
</feature>
<feature type="coiled-coil region" evidence="1">
    <location>
        <begin position="41"/>
        <end position="68"/>
    </location>
</feature>
<dbReference type="OrthoDB" id="6346339at2759"/>
<comment type="caution">
    <text evidence="3">The sequence shown here is derived from an EMBL/GenBank/DDBJ whole genome shotgun (WGS) entry which is preliminary data.</text>
</comment>
<feature type="region of interest" description="Disordered" evidence="2">
    <location>
        <begin position="396"/>
        <end position="416"/>
    </location>
</feature>
<name>A0A8J2RSU6_9CRUS</name>
<dbReference type="AlphaFoldDB" id="A0A8J2RSU6"/>
<evidence type="ECO:0000313" key="4">
    <source>
        <dbReference type="Proteomes" id="UP000789390"/>
    </source>
</evidence>
<keyword evidence="1" id="KW-0175">Coiled coil</keyword>
<protein>
    <submittedName>
        <fullName evidence="3">Uncharacterized protein</fullName>
    </submittedName>
</protein>
<keyword evidence="4" id="KW-1185">Reference proteome</keyword>